<gene>
    <name evidence="3" type="ORF">ElyMa_000670700</name>
</gene>
<keyword evidence="2" id="KW-0732">Signal</keyword>
<dbReference type="Proteomes" id="UP000762676">
    <property type="component" value="Unassembled WGS sequence"/>
</dbReference>
<organism evidence="3 4">
    <name type="scientific">Elysia marginata</name>
    <dbReference type="NCBI Taxonomy" id="1093978"/>
    <lineage>
        <taxon>Eukaryota</taxon>
        <taxon>Metazoa</taxon>
        <taxon>Spiralia</taxon>
        <taxon>Lophotrochozoa</taxon>
        <taxon>Mollusca</taxon>
        <taxon>Gastropoda</taxon>
        <taxon>Heterobranchia</taxon>
        <taxon>Euthyneura</taxon>
        <taxon>Panpulmonata</taxon>
        <taxon>Sacoglossa</taxon>
        <taxon>Placobranchoidea</taxon>
        <taxon>Plakobranchidae</taxon>
        <taxon>Elysia</taxon>
    </lineage>
</organism>
<accession>A0AAV4GJ03</accession>
<feature type="transmembrane region" description="Helical" evidence="1">
    <location>
        <begin position="134"/>
        <end position="158"/>
    </location>
</feature>
<keyword evidence="1" id="KW-1133">Transmembrane helix</keyword>
<evidence type="ECO:0000313" key="4">
    <source>
        <dbReference type="Proteomes" id="UP000762676"/>
    </source>
</evidence>
<dbReference type="AlphaFoldDB" id="A0AAV4GJ03"/>
<keyword evidence="1" id="KW-0472">Membrane</keyword>
<proteinExistence type="predicted"/>
<sequence>MRSLVVLLKCAMVLAALGISPGQASCSFPSGLTSTTWRSTRWDDLTFTSSQLTVPEMDDLGSNVIFNCDASSGTKYLLRSDSTVTILTNNVEIVACLDFSEGISAVKIVYYHATSKTNATYNSLNQLNFHTIKVTMIVIIIIIVITTTFTTTTVVNLIKIINITVSTITIPTMILKIPTEPAISPSSPPTV</sequence>
<feature type="chain" id="PRO_5043786201" evidence="2">
    <location>
        <begin position="19"/>
        <end position="191"/>
    </location>
</feature>
<evidence type="ECO:0000256" key="2">
    <source>
        <dbReference type="SAM" id="SignalP"/>
    </source>
</evidence>
<feature type="signal peptide" evidence="2">
    <location>
        <begin position="1"/>
        <end position="18"/>
    </location>
</feature>
<evidence type="ECO:0000313" key="3">
    <source>
        <dbReference type="EMBL" id="GFR84395.1"/>
    </source>
</evidence>
<reference evidence="3 4" key="1">
    <citation type="journal article" date="2021" name="Elife">
        <title>Chloroplast acquisition without the gene transfer in kleptoplastic sea slugs, Plakobranchus ocellatus.</title>
        <authorList>
            <person name="Maeda T."/>
            <person name="Takahashi S."/>
            <person name="Yoshida T."/>
            <person name="Shimamura S."/>
            <person name="Takaki Y."/>
            <person name="Nagai Y."/>
            <person name="Toyoda A."/>
            <person name="Suzuki Y."/>
            <person name="Arimoto A."/>
            <person name="Ishii H."/>
            <person name="Satoh N."/>
            <person name="Nishiyama T."/>
            <person name="Hasebe M."/>
            <person name="Maruyama T."/>
            <person name="Minagawa J."/>
            <person name="Obokata J."/>
            <person name="Shigenobu S."/>
        </authorList>
    </citation>
    <scope>NUCLEOTIDE SEQUENCE [LARGE SCALE GENOMIC DNA]</scope>
</reference>
<keyword evidence="1" id="KW-0812">Transmembrane</keyword>
<dbReference type="EMBL" id="BMAT01001384">
    <property type="protein sequence ID" value="GFR84395.1"/>
    <property type="molecule type" value="Genomic_DNA"/>
</dbReference>
<evidence type="ECO:0000256" key="1">
    <source>
        <dbReference type="SAM" id="Phobius"/>
    </source>
</evidence>
<comment type="caution">
    <text evidence="3">The sequence shown here is derived from an EMBL/GenBank/DDBJ whole genome shotgun (WGS) entry which is preliminary data.</text>
</comment>
<protein>
    <submittedName>
        <fullName evidence="3">Uncharacterized protein</fullName>
    </submittedName>
</protein>
<keyword evidence="4" id="KW-1185">Reference proteome</keyword>
<name>A0AAV4GJ03_9GAST</name>